<gene>
    <name evidence="16" type="ORF">LGLO00237_LOCUS20623</name>
</gene>
<sequence>MEDAKSAAEPPSDLTRDELLRQVRELRDENARLRKDLKETKSSDKGPPKGITRLLTALVVLVMYNVHYFVEGIYNRIFVFLGLILLGKLVGLPFAPLQVPSERRIQTLMVLLFFPIINMFEALAIYIIYLWYFRYDWKMLLPMLLYTVWIFIDETPKRGGYKWCKKFFRNFPTHRIVAKYYPSQLIKTADLPPDQNYLFGYHPHGVISVGAQTNFSTDSTGFAKLFPGIDITLMTLKLTFRIPFFREWCLAHGLSSCGAKSCDLLLSPRHSGKAIMLVIGGAAESLDSRPGIMDLTILNRKGFVRVALRNGAWLVPCITFGENDVYAGIPNERGSMVRQIQNWLQKKLGVAPVLFMGRGVFNYAFGILPHRRPLTSVVGAPLQCPHVPEVKRGDKIVDEWHEKYIKALKDLHDSHKEKYGNKDAEMRLF</sequence>
<dbReference type="InterPro" id="IPR007130">
    <property type="entry name" value="DAGAT"/>
</dbReference>
<keyword evidence="12 14" id="KW-0472">Membrane</keyword>
<organism evidence="16">
    <name type="scientific">Lotharella globosa</name>
    <dbReference type="NCBI Taxonomy" id="91324"/>
    <lineage>
        <taxon>Eukaryota</taxon>
        <taxon>Sar</taxon>
        <taxon>Rhizaria</taxon>
        <taxon>Cercozoa</taxon>
        <taxon>Chlorarachniophyceae</taxon>
        <taxon>Lotharella</taxon>
    </lineage>
</organism>
<keyword evidence="8" id="KW-0319">Glycerol metabolism</keyword>
<dbReference type="Pfam" id="PF03982">
    <property type="entry name" value="DAGAT"/>
    <property type="match status" value="1"/>
</dbReference>
<comment type="similarity">
    <text evidence="4 14">Belongs to the diacylglycerol acyltransferase family.</text>
</comment>
<comment type="pathway">
    <text evidence="3">Lipid metabolism.</text>
</comment>
<reference evidence="16" key="1">
    <citation type="submission" date="2021-01" db="EMBL/GenBank/DDBJ databases">
        <authorList>
            <person name="Corre E."/>
            <person name="Pelletier E."/>
            <person name="Niang G."/>
            <person name="Scheremetjew M."/>
            <person name="Finn R."/>
            <person name="Kale V."/>
            <person name="Holt S."/>
            <person name="Cochrane G."/>
            <person name="Meng A."/>
            <person name="Brown T."/>
            <person name="Cohen L."/>
        </authorList>
    </citation>
    <scope>NUCLEOTIDE SEQUENCE</scope>
    <source>
        <strain evidence="16">CCCM811</strain>
    </source>
</reference>
<keyword evidence="5" id="KW-0444">Lipid biosynthesis</keyword>
<evidence type="ECO:0000256" key="3">
    <source>
        <dbReference type="ARBA" id="ARBA00005189"/>
    </source>
</evidence>
<dbReference type="AlphaFoldDB" id="A0A6V3P7F3"/>
<evidence type="ECO:0000256" key="10">
    <source>
        <dbReference type="ARBA" id="ARBA00022989"/>
    </source>
</evidence>
<keyword evidence="10 14" id="KW-1133">Transmembrane helix</keyword>
<evidence type="ECO:0000256" key="5">
    <source>
        <dbReference type="ARBA" id="ARBA00022516"/>
    </source>
</evidence>
<comment type="pathway">
    <text evidence="2">Glycerolipid metabolism; triacylglycerol biosynthesis.</text>
</comment>
<evidence type="ECO:0000256" key="15">
    <source>
        <dbReference type="SAM" id="Coils"/>
    </source>
</evidence>
<evidence type="ECO:0000256" key="4">
    <source>
        <dbReference type="ARBA" id="ARBA00005420"/>
    </source>
</evidence>
<dbReference type="EMBL" id="HBIV01028845">
    <property type="protein sequence ID" value="CAE0668996.1"/>
    <property type="molecule type" value="Transcribed_RNA"/>
</dbReference>
<keyword evidence="15" id="KW-0175">Coiled coil</keyword>
<evidence type="ECO:0000256" key="2">
    <source>
        <dbReference type="ARBA" id="ARBA00004771"/>
    </source>
</evidence>
<evidence type="ECO:0000256" key="13">
    <source>
        <dbReference type="ARBA" id="ARBA00023315"/>
    </source>
</evidence>
<name>A0A6V3P7F3_9EUKA</name>
<dbReference type="GO" id="GO:0006071">
    <property type="term" value="P:glycerol metabolic process"/>
    <property type="evidence" value="ECO:0007669"/>
    <property type="project" value="UniProtKB-KW"/>
</dbReference>
<keyword evidence="9 14" id="KW-0256">Endoplasmic reticulum</keyword>
<evidence type="ECO:0000313" key="16">
    <source>
        <dbReference type="EMBL" id="CAE0668996.1"/>
    </source>
</evidence>
<dbReference type="CDD" id="cd07987">
    <property type="entry name" value="LPLAT_MGAT-like"/>
    <property type="match status" value="1"/>
</dbReference>
<dbReference type="GO" id="GO:0005789">
    <property type="term" value="C:endoplasmic reticulum membrane"/>
    <property type="evidence" value="ECO:0007669"/>
    <property type="project" value="UniProtKB-SubCell"/>
</dbReference>
<evidence type="ECO:0000256" key="9">
    <source>
        <dbReference type="ARBA" id="ARBA00022824"/>
    </source>
</evidence>
<feature type="transmembrane region" description="Helical" evidence="14">
    <location>
        <begin position="51"/>
        <end position="70"/>
    </location>
</feature>
<evidence type="ECO:0000256" key="1">
    <source>
        <dbReference type="ARBA" id="ARBA00004477"/>
    </source>
</evidence>
<proteinExistence type="inferred from homology"/>
<evidence type="ECO:0000256" key="7">
    <source>
        <dbReference type="ARBA" id="ARBA00022692"/>
    </source>
</evidence>
<keyword evidence="7 14" id="KW-0812">Transmembrane</keyword>
<dbReference type="GO" id="GO:0019432">
    <property type="term" value="P:triglyceride biosynthetic process"/>
    <property type="evidence" value="ECO:0007669"/>
    <property type="project" value="TreeGrafter"/>
</dbReference>
<evidence type="ECO:0000256" key="8">
    <source>
        <dbReference type="ARBA" id="ARBA00022798"/>
    </source>
</evidence>
<keyword evidence="11" id="KW-0443">Lipid metabolism</keyword>
<comment type="subcellular location">
    <subcellularLocation>
        <location evidence="1 14">Endoplasmic reticulum membrane</location>
        <topology evidence="1 14">Multi-pass membrane protein</topology>
    </subcellularLocation>
</comment>
<dbReference type="EC" id="2.3.1.-" evidence="14"/>
<keyword evidence="6 14" id="KW-0808">Transferase</keyword>
<feature type="transmembrane region" description="Helical" evidence="14">
    <location>
        <begin position="76"/>
        <end position="95"/>
    </location>
</feature>
<evidence type="ECO:0000256" key="14">
    <source>
        <dbReference type="RuleBase" id="RU367023"/>
    </source>
</evidence>
<evidence type="ECO:0000256" key="12">
    <source>
        <dbReference type="ARBA" id="ARBA00023136"/>
    </source>
</evidence>
<protein>
    <recommendedName>
        <fullName evidence="14">Acyltransferase</fullName>
        <ecNumber evidence="14">2.3.1.-</ecNumber>
    </recommendedName>
</protein>
<feature type="transmembrane region" description="Helical" evidence="14">
    <location>
        <begin position="107"/>
        <end position="129"/>
    </location>
</feature>
<dbReference type="GO" id="GO:0004144">
    <property type="term" value="F:diacylglycerol O-acyltransferase activity"/>
    <property type="evidence" value="ECO:0007669"/>
    <property type="project" value="TreeGrafter"/>
</dbReference>
<keyword evidence="13" id="KW-0012">Acyltransferase</keyword>
<accession>A0A6V3P7F3</accession>
<dbReference type="PANTHER" id="PTHR12317">
    <property type="entry name" value="DIACYLGLYCEROL O-ACYLTRANSFERASE"/>
    <property type="match status" value="1"/>
</dbReference>
<feature type="coiled-coil region" evidence="15">
    <location>
        <begin position="16"/>
        <end position="43"/>
    </location>
</feature>
<evidence type="ECO:0000256" key="11">
    <source>
        <dbReference type="ARBA" id="ARBA00023098"/>
    </source>
</evidence>
<dbReference type="PANTHER" id="PTHR12317:SF0">
    <property type="entry name" value="ACYLTRANSFERASE"/>
    <property type="match status" value="1"/>
</dbReference>
<evidence type="ECO:0000256" key="6">
    <source>
        <dbReference type="ARBA" id="ARBA00022679"/>
    </source>
</evidence>